<evidence type="ECO:0000313" key="2">
    <source>
        <dbReference type="Proteomes" id="UP001064027"/>
    </source>
</evidence>
<sequence>MKTSELLSIKSDLNRLKLKLINMGLSLEDIAYSKEDALSEVLECILTLDEIDSLIRFESKYEV</sequence>
<organism evidence="1 2">
    <name type="scientific">Rossellomorea vietnamensis</name>
    <dbReference type="NCBI Taxonomy" id="218284"/>
    <lineage>
        <taxon>Bacteria</taxon>
        <taxon>Bacillati</taxon>
        <taxon>Bacillota</taxon>
        <taxon>Bacilli</taxon>
        <taxon>Bacillales</taxon>
        <taxon>Bacillaceae</taxon>
        <taxon>Rossellomorea</taxon>
    </lineage>
</organism>
<accession>A0ACD4C7I1</accession>
<proteinExistence type="predicted"/>
<gene>
    <name evidence="1" type="ORF">N5C46_23100</name>
</gene>
<dbReference type="EMBL" id="CP104558">
    <property type="protein sequence ID" value="UXH44467.1"/>
    <property type="molecule type" value="Genomic_DNA"/>
</dbReference>
<evidence type="ECO:0000313" key="1">
    <source>
        <dbReference type="EMBL" id="UXH44467.1"/>
    </source>
</evidence>
<name>A0ACD4C7I1_9BACI</name>
<protein>
    <submittedName>
        <fullName evidence="1">Uncharacterized protein</fullName>
    </submittedName>
</protein>
<dbReference type="Proteomes" id="UP001064027">
    <property type="component" value="Chromosome"/>
</dbReference>
<reference evidence="1" key="1">
    <citation type="submission" date="2022-09" db="EMBL/GenBank/DDBJ databases">
        <title>Complete genome sequence of Rossellomorea vietnamensis strain RL-WG62, a newly isolated PGPR with the potential for plant salinity stress alleviation.</title>
        <authorList>
            <person name="Ren L."/>
            <person name="Wang G."/>
            <person name="Hu H."/>
        </authorList>
    </citation>
    <scope>NUCLEOTIDE SEQUENCE</scope>
    <source>
        <strain evidence="1">RL-WG62</strain>
    </source>
</reference>
<keyword evidence="2" id="KW-1185">Reference proteome</keyword>